<dbReference type="PANTHER" id="PTHR21381:SF3">
    <property type="entry name" value="SGC REGION PROTEIN SGCQ-RELATED"/>
    <property type="match status" value="1"/>
</dbReference>
<dbReference type="InterPro" id="IPR005137">
    <property type="entry name" value="BtpA"/>
</dbReference>
<sequence length="308" mass="33507">MAAARGLLIGYFRHTPLFTSTTKMATSVLERFWNHFKHKTGNVIGMIHLRATPGSPKSSHTVNEIIDIACREAQIYKDAELDGVMVENMHDIPYLHTSKVGPEVTSVMSVVCKEVKKIFSHGPVGVQVLAGANREALAVAKAAGLQFIRAEGFVFSHVADEGMMNACAGDLMRYRREIDAEDIMVFTDVKKKHSAHAITADVDIVNTSHAAEFFLSDGVVVTGGATGQAANIADVKAVLGGVTIPVLVGSGVTCDNYHLYRQAHALIVGSDFKFSGNWQEEIDPARVNAFMEKVKQVRHIPVESTMIM</sequence>
<dbReference type="PANTHER" id="PTHR21381">
    <property type="entry name" value="ZGC:162297"/>
    <property type="match status" value="1"/>
</dbReference>
<dbReference type="SUPFAM" id="SSF51366">
    <property type="entry name" value="Ribulose-phoshate binding barrel"/>
    <property type="match status" value="1"/>
</dbReference>
<name>A0A433SVZ9_ELYCH</name>
<organism evidence="2 3">
    <name type="scientific">Elysia chlorotica</name>
    <name type="common">Eastern emerald elysia</name>
    <name type="synonym">Sea slug</name>
    <dbReference type="NCBI Taxonomy" id="188477"/>
    <lineage>
        <taxon>Eukaryota</taxon>
        <taxon>Metazoa</taxon>
        <taxon>Spiralia</taxon>
        <taxon>Lophotrochozoa</taxon>
        <taxon>Mollusca</taxon>
        <taxon>Gastropoda</taxon>
        <taxon>Heterobranchia</taxon>
        <taxon>Euthyneura</taxon>
        <taxon>Panpulmonata</taxon>
        <taxon>Sacoglossa</taxon>
        <taxon>Placobranchoidea</taxon>
        <taxon>Plakobranchidae</taxon>
        <taxon>Elysia</taxon>
    </lineage>
</organism>
<dbReference type="Pfam" id="PF03437">
    <property type="entry name" value="BtpA"/>
    <property type="match status" value="1"/>
</dbReference>
<dbReference type="InterPro" id="IPR011060">
    <property type="entry name" value="RibuloseP-bd_barrel"/>
</dbReference>
<dbReference type="EMBL" id="RQTK01000936">
    <property type="protein sequence ID" value="RUS73445.1"/>
    <property type="molecule type" value="Genomic_DNA"/>
</dbReference>
<dbReference type="AlphaFoldDB" id="A0A433SVZ9"/>
<evidence type="ECO:0000313" key="2">
    <source>
        <dbReference type="EMBL" id="RUS73445.1"/>
    </source>
</evidence>
<dbReference type="STRING" id="188477.A0A433SVZ9"/>
<dbReference type="NCBIfam" id="TIGR00259">
    <property type="entry name" value="thylakoid_BtpA"/>
    <property type="match status" value="1"/>
</dbReference>
<dbReference type="Proteomes" id="UP000271974">
    <property type="component" value="Unassembled WGS sequence"/>
</dbReference>
<accession>A0A433SVZ9</accession>
<evidence type="ECO:0000313" key="3">
    <source>
        <dbReference type="Proteomes" id="UP000271974"/>
    </source>
</evidence>
<evidence type="ECO:0000256" key="1">
    <source>
        <dbReference type="ARBA" id="ARBA00006007"/>
    </source>
</evidence>
<dbReference type="PIRSF" id="PIRSF005956">
    <property type="entry name" value="BtpA"/>
    <property type="match status" value="1"/>
</dbReference>
<comment type="similarity">
    <text evidence="1">Belongs to the BtpA family.</text>
</comment>
<reference evidence="2 3" key="1">
    <citation type="submission" date="2019-01" db="EMBL/GenBank/DDBJ databases">
        <title>A draft genome assembly of the solar-powered sea slug Elysia chlorotica.</title>
        <authorList>
            <person name="Cai H."/>
            <person name="Li Q."/>
            <person name="Fang X."/>
            <person name="Li J."/>
            <person name="Curtis N.E."/>
            <person name="Altenburger A."/>
            <person name="Shibata T."/>
            <person name="Feng M."/>
            <person name="Maeda T."/>
            <person name="Schwartz J.A."/>
            <person name="Shigenobu S."/>
            <person name="Lundholm N."/>
            <person name="Nishiyama T."/>
            <person name="Yang H."/>
            <person name="Hasebe M."/>
            <person name="Li S."/>
            <person name="Pierce S.K."/>
            <person name="Wang J."/>
        </authorList>
    </citation>
    <scope>NUCLEOTIDE SEQUENCE [LARGE SCALE GENOMIC DNA]</scope>
    <source>
        <strain evidence="2">EC2010</strain>
        <tissue evidence="2">Whole organism of an adult</tissue>
    </source>
</reference>
<gene>
    <name evidence="2" type="ORF">EGW08_018801</name>
</gene>
<comment type="caution">
    <text evidence="2">The sequence shown here is derived from an EMBL/GenBank/DDBJ whole genome shotgun (WGS) entry which is preliminary data.</text>
</comment>
<protein>
    <recommendedName>
        <fullName evidence="4">BtpA family membrane complex biogenesis protein</fullName>
    </recommendedName>
</protein>
<keyword evidence="3" id="KW-1185">Reference proteome</keyword>
<proteinExistence type="inferred from homology"/>
<dbReference type="OrthoDB" id="10045006at2759"/>
<evidence type="ECO:0008006" key="4">
    <source>
        <dbReference type="Google" id="ProtNLM"/>
    </source>
</evidence>